<dbReference type="CDD" id="cd05121">
    <property type="entry name" value="ABC1_ADCK3-like"/>
    <property type="match status" value="1"/>
</dbReference>
<keyword evidence="2" id="KW-0808">Transferase</keyword>
<dbReference type="GO" id="GO:0016301">
    <property type="term" value="F:kinase activity"/>
    <property type="evidence" value="ECO:0007669"/>
    <property type="project" value="UniProtKB-KW"/>
</dbReference>
<accession>A0A5C0SF45</accession>
<keyword evidence="3" id="KW-1185">Reference proteome</keyword>
<dbReference type="InterPro" id="IPR051409">
    <property type="entry name" value="Atypical_kinase_ADCK"/>
</dbReference>
<feature type="domain" description="ABC1 atypical kinase-like" evidence="1">
    <location>
        <begin position="85"/>
        <end position="299"/>
    </location>
</feature>
<sequence>MKLKRKYKLLKFLFNIMKENTNNKEKLFEILASMKGIPQKYGQFLYLKDQRKYKAFEKLLDEGTPHISSRLYEKALKLTNHEINLYKNPIASASIGQVYAGTLKDTEVIVKIQYPKVKEELEHDWKFLKRMINLLFGFFRFPEESKHFLVDYLNEFEKTVEKETNYSTEMDNALTFQNIFKAYPFIKIPKVYDKYTKENLLVEEKCLGIPLNEFLKNASEEDKRVVLEHILFFYFHSFFNHQVLHGDPHSGNFFVKKENQNIILEVIDYGCVKYFEKSFVDNFKTLIFRLRNEDYKELYANLIQLGFKKDDIAAYGNAFIPILNILFEPFLVDEAFDFKYWKLTYKLNTLMGSKVFEKTISLPKDLLLVFRVFHGFISHVYTLNDPSFNVYKFV</sequence>
<name>A0A5C0SF45_CRATE</name>
<dbReference type="Proteomes" id="UP000324646">
    <property type="component" value="Chromosome"/>
</dbReference>
<evidence type="ECO:0000259" key="1">
    <source>
        <dbReference type="Pfam" id="PF03109"/>
    </source>
</evidence>
<dbReference type="PANTHER" id="PTHR43851:SF3">
    <property type="entry name" value="COENZYME Q8"/>
    <property type="match status" value="1"/>
</dbReference>
<proteinExistence type="predicted"/>
<protein>
    <submittedName>
        <fullName evidence="2">AarF/ABC1/UbiB kinase family protein</fullName>
    </submittedName>
</protein>
<dbReference type="KEGG" id="crs:FQB35_13785"/>
<dbReference type="AlphaFoldDB" id="A0A5C0SF45"/>
<dbReference type="Pfam" id="PF03109">
    <property type="entry name" value="ABC1"/>
    <property type="match status" value="1"/>
</dbReference>
<dbReference type="EMBL" id="CP042243">
    <property type="protein sequence ID" value="QEK13255.1"/>
    <property type="molecule type" value="Genomic_DNA"/>
</dbReference>
<dbReference type="InterPro" id="IPR004147">
    <property type="entry name" value="ABC1_dom"/>
</dbReference>
<keyword evidence="2" id="KW-0418">Kinase</keyword>
<dbReference type="InterPro" id="IPR011009">
    <property type="entry name" value="Kinase-like_dom_sf"/>
</dbReference>
<evidence type="ECO:0000313" key="2">
    <source>
        <dbReference type="EMBL" id="QEK13255.1"/>
    </source>
</evidence>
<dbReference type="SUPFAM" id="SSF56112">
    <property type="entry name" value="Protein kinase-like (PK-like)"/>
    <property type="match status" value="1"/>
</dbReference>
<evidence type="ECO:0000313" key="3">
    <source>
        <dbReference type="Proteomes" id="UP000324646"/>
    </source>
</evidence>
<gene>
    <name evidence="2" type="ORF">FQB35_13785</name>
</gene>
<dbReference type="OrthoDB" id="9795390at2"/>
<dbReference type="PANTHER" id="PTHR43851">
    <property type="match status" value="1"/>
</dbReference>
<dbReference type="RefSeq" id="WP_148810427.1">
    <property type="nucleotide sequence ID" value="NZ_CP042243.1"/>
</dbReference>
<organism evidence="2 3">
    <name type="scientific">Crassaminicella thermophila</name>
    <dbReference type="NCBI Taxonomy" id="2599308"/>
    <lineage>
        <taxon>Bacteria</taxon>
        <taxon>Bacillati</taxon>
        <taxon>Bacillota</taxon>
        <taxon>Clostridia</taxon>
        <taxon>Eubacteriales</taxon>
        <taxon>Clostridiaceae</taxon>
        <taxon>Crassaminicella</taxon>
    </lineage>
</organism>
<reference evidence="2 3" key="1">
    <citation type="submission" date="2019-07" db="EMBL/GenBank/DDBJ databases">
        <title>Complete genome of Crassaminicella thermophila SY095.</title>
        <authorList>
            <person name="Li X."/>
        </authorList>
    </citation>
    <scope>NUCLEOTIDE SEQUENCE [LARGE SCALE GENOMIC DNA]</scope>
    <source>
        <strain evidence="2 3">SY095</strain>
    </source>
</reference>